<evidence type="ECO:0000313" key="10">
    <source>
        <dbReference type="EMBL" id="PRR72563.1"/>
    </source>
</evidence>
<dbReference type="InterPro" id="IPR006158">
    <property type="entry name" value="Cobalamin-bd"/>
</dbReference>
<dbReference type="EMBL" id="PVXM01000028">
    <property type="protein sequence ID" value="PRR72563.1"/>
    <property type="molecule type" value="Genomic_DNA"/>
</dbReference>
<keyword evidence="6" id="KW-0408">Iron</keyword>
<evidence type="ECO:0000256" key="2">
    <source>
        <dbReference type="ARBA" id="ARBA00022603"/>
    </source>
</evidence>
<dbReference type="PANTHER" id="PTHR43409">
    <property type="entry name" value="ANAEROBIC MAGNESIUM-PROTOPORPHYRIN IX MONOMETHYL ESTER CYCLASE-RELATED"/>
    <property type="match status" value="1"/>
</dbReference>
<comment type="caution">
    <text evidence="10">The sequence shown here is derived from an EMBL/GenBank/DDBJ whole genome shotgun (WGS) entry which is preliminary data.</text>
</comment>
<comment type="cofactor">
    <cofactor evidence="1">
        <name>[4Fe-4S] cluster</name>
        <dbReference type="ChEBI" id="CHEBI:49883"/>
    </cofactor>
</comment>
<dbReference type="SFLD" id="SFLDG01082">
    <property type="entry name" value="B12-binding_domain_containing"/>
    <property type="match status" value="1"/>
</dbReference>
<dbReference type="PROSITE" id="PS51332">
    <property type="entry name" value="B12_BINDING"/>
    <property type="match status" value="1"/>
</dbReference>
<evidence type="ECO:0000256" key="1">
    <source>
        <dbReference type="ARBA" id="ARBA00001966"/>
    </source>
</evidence>
<dbReference type="Gene3D" id="3.80.30.20">
    <property type="entry name" value="tm_1862 like domain"/>
    <property type="match status" value="1"/>
</dbReference>
<dbReference type="SUPFAM" id="SSF52242">
    <property type="entry name" value="Cobalamin (vitamin B12)-binding domain"/>
    <property type="match status" value="1"/>
</dbReference>
<evidence type="ECO:0000256" key="3">
    <source>
        <dbReference type="ARBA" id="ARBA00022679"/>
    </source>
</evidence>
<feature type="domain" description="B12-binding" evidence="8">
    <location>
        <begin position="13"/>
        <end position="141"/>
    </location>
</feature>
<evidence type="ECO:0000313" key="11">
    <source>
        <dbReference type="Proteomes" id="UP000238415"/>
    </source>
</evidence>
<dbReference type="GO" id="GO:0005829">
    <property type="term" value="C:cytosol"/>
    <property type="evidence" value="ECO:0007669"/>
    <property type="project" value="TreeGrafter"/>
</dbReference>
<dbReference type="Pfam" id="PF02310">
    <property type="entry name" value="B12-binding"/>
    <property type="match status" value="1"/>
</dbReference>
<accession>A0A2T0ARU0</accession>
<evidence type="ECO:0000259" key="8">
    <source>
        <dbReference type="PROSITE" id="PS51332"/>
    </source>
</evidence>
<keyword evidence="11" id="KW-1185">Reference proteome</keyword>
<dbReference type="Proteomes" id="UP000238415">
    <property type="component" value="Unassembled WGS sequence"/>
</dbReference>
<evidence type="ECO:0000256" key="5">
    <source>
        <dbReference type="ARBA" id="ARBA00022723"/>
    </source>
</evidence>
<keyword evidence="7" id="KW-0411">Iron-sulfur</keyword>
<sequence length="465" mass="52617">MKKYNILLIQPRPDKGLGFKDLAVIEPLGLEMVAAALEGEGHQVAIVDLFNPADLPKALQTYQPQLCGINCSFTIDVYRTLAIARAIKDANPAIKIFVGGHHASLNPADFKDPAIDCLVIGEGEITTVELVNCWAEEGDLNRVAGLVINHYNRQFATCARPLISDLDTLPLPARHLIKPYINKYFLGLAKPVSAVETARGCPFRCNFCSVWRFYQGKSRRKSVERAVEEIASLPARRVLITDDNFLADVKRAMAIGIKLKERGVKKNYFFQARSDTIVNHPEVIDLWQEIGLTSVFIGFEKITEAALQQVEKHNSVRNNEKALTMLQSRGINVIASFIVDPDFSTEDFEQLKQYIIEKRIQTPSFSILTPLPGTELYDQVSNKLSFTNWEQFDLLHAVLPTLLPPSHFYQQFASLYATAYHRFDLVRNNAWGAIKAILRRDISISHLIKIWRSFRRFARAASYWP</sequence>
<gene>
    <name evidence="10" type="ORF">MOHU_14920</name>
</gene>
<dbReference type="GO" id="GO:0031419">
    <property type="term" value="F:cobalamin binding"/>
    <property type="evidence" value="ECO:0007669"/>
    <property type="project" value="InterPro"/>
</dbReference>
<dbReference type="InterPro" id="IPR006638">
    <property type="entry name" value="Elp3/MiaA/NifB-like_rSAM"/>
</dbReference>
<organism evidence="10 11">
    <name type="scientific">Neomoorella humiferrea</name>
    <dbReference type="NCBI Taxonomy" id="676965"/>
    <lineage>
        <taxon>Bacteria</taxon>
        <taxon>Bacillati</taxon>
        <taxon>Bacillota</taxon>
        <taxon>Clostridia</taxon>
        <taxon>Neomoorellales</taxon>
        <taxon>Neomoorellaceae</taxon>
        <taxon>Neomoorella</taxon>
    </lineage>
</organism>
<dbReference type="SFLD" id="SFLDG01123">
    <property type="entry name" value="methyltransferase_(Class_B)"/>
    <property type="match status" value="1"/>
</dbReference>
<evidence type="ECO:0000256" key="7">
    <source>
        <dbReference type="ARBA" id="ARBA00023014"/>
    </source>
</evidence>
<dbReference type="InterPro" id="IPR051198">
    <property type="entry name" value="BchE-like"/>
</dbReference>
<feature type="domain" description="Radical SAM core" evidence="9">
    <location>
        <begin position="187"/>
        <end position="402"/>
    </location>
</feature>
<dbReference type="GO" id="GO:0051539">
    <property type="term" value="F:4 iron, 4 sulfur cluster binding"/>
    <property type="evidence" value="ECO:0007669"/>
    <property type="project" value="UniProtKB-KW"/>
</dbReference>
<dbReference type="RefSeq" id="WP_106005456.1">
    <property type="nucleotide sequence ID" value="NZ_CP136419.1"/>
</dbReference>
<dbReference type="SFLD" id="SFLDS00029">
    <property type="entry name" value="Radical_SAM"/>
    <property type="match status" value="1"/>
</dbReference>
<dbReference type="CDD" id="cd01335">
    <property type="entry name" value="Radical_SAM"/>
    <property type="match status" value="1"/>
</dbReference>
<dbReference type="GO" id="GO:0046872">
    <property type="term" value="F:metal ion binding"/>
    <property type="evidence" value="ECO:0007669"/>
    <property type="project" value="UniProtKB-KW"/>
</dbReference>
<evidence type="ECO:0000256" key="6">
    <source>
        <dbReference type="ARBA" id="ARBA00023004"/>
    </source>
</evidence>
<dbReference type="SUPFAM" id="SSF102114">
    <property type="entry name" value="Radical SAM enzymes"/>
    <property type="match status" value="1"/>
</dbReference>
<name>A0A2T0ARU0_9FIRM</name>
<evidence type="ECO:0000259" key="9">
    <source>
        <dbReference type="PROSITE" id="PS51918"/>
    </source>
</evidence>
<evidence type="ECO:0000256" key="4">
    <source>
        <dbReference type="ARBA" id="ARBA00022691"/>
    </source>
</evidence>
<dbReference type="Pfam" id="PF04055">
    <property type="entry name" value="Radical_SAM"/>
    <property type="match status" value="1"/>
</dbReference>
<dbReference type="GO" id="GO:0003824">
    <property type="term" value="F:catalytic activity"/>
    <property type="evidence" value="ECO:0007669"/>
    <property type="project" value="InterPro"/>
</dbReference>
<dbReference type="OrthoDB" id="9801424at2"/>
<dbReference type="PANTHER" id="PTHR43409:SF7">
    <property type="entry name" value="BLL1977 PROTEIN"/>
    <property type="match status" value="1"/>
</dbReference>
<dbReference type="AlphaFoldDB" id="A0A2T0ARU0"/>
<dbReference type="CDD" id="cd02068">
    <property type="entry name" value="radical_SAM_B12_BD"/>
    <property type="match status" value="1"/>
</dbReference>
<keyword evidence="3" id="KW-0808">Transferase</keyword>
<reference evidence="10 11" key="1">
    <citation type="submission" date="2018-03" db="EMBL/GenBank/DDBJ databases">
        <title>Genome sequence of Moorella humiferrea DSM 23265.</title>
        <authorList>
            <person name="Poehlein A."/>
            <person name="Daniel R."/>
        </authorList>
    </citation>
    <scope>NUCLEOTIDE SEQUENCE [LARGE SCALE GENOMIC DNA]</scope>
    <source>
        <strain evidence="10 11">DSM 23265</strain>
    </source>
</reference>
<keyword evidence="2" id="KW-0489">Methyltransferase</keyword>
<dbReference type="PROSITE" id="PS51918">
    <property type="entry name" value="RADICAL_SAM"/>
    <property type="match status" value="1"/>
</dbReference>
<dbReference type="Gene3D" id="3.40.50.280">
    <property type="entry name" value="Cobalamin-binding domain"/>
    <property type="match status" value="1"/>
</dbReference>
<dbReference type="InterPro" id="IPR007197">
    <property type="entry name" value="rSAM"/>
</dbReference>
<dbReference type="InterPro" id="IPR034466">
    <property type="entry name" value="Methyltransferase_Class_B"/>
</dbReference>
<protein>
    <submittedName>
        <fullName evidence="10">B12 binding domain protein</fullName>
    </submittedName>
</protein>
<dbReference type="SMART" id="SM00729">
    <property type="entry name" value="Elp3"/>
    <property type="match status" value="1"/>
</dbReference>
<dbReference type="InterPro" id="IPR058240">
    <property type="entry name" value="rSAM_sf"/>
</dbReference>
<keyword evidence="4" id="KW-0949">S-adenosyl-L-methionine</keyword>
<dbReference type="InterPro" id="IPR023404">
    <property type="entry name" value="rSAM_horseshoe"/>
</dbReference>
<dbReference type="InterPro" id="IPR036724">
    <property type="entry name" value="Cobalamin-bd_sf"/>
</dbReference>
<keyword evidence="5" id="KW-0479">Metal-binding</keyword>
<proteinExistence type="predicted"/>